<evidence type="ECO:0000313" key="3">
    <source>
        <dbReference type="Proteomes" id="UP000784294"/>
    </source>
</evidence>
<reference evidence="2" key="1">
    <citation type="submission" date="2018-11" db="EMBL/GenBank/DDBJ databases">
        <authorList>
            <consortium name="Pathogen Informatics"/>
        </authorList>
    </citation>
    <scope>NUCLEOTIDE SEQUENCE</scope>
</reference>
<keyword evidence="3" id="KW-1185">Reference proteome</keyword>
<dbReference type="AlphaFoldDB" id="A0A3S5BDU8"/>
<proteinExistence type="predicted"/>
<protein>
    <submittedName>
        <fullName evidence="2">Uncharacterized protein</fullName>
    </submittedName>
</protein>
<accession>A0A3S5BDU8</accession>
<feature type="region of interest" description="Disordered" evidence="1">
    <location>
        <begin position="1"/>
        <end position="50"/>
    </location>
</feature>
<dbReference type="Proteomes" id="UP000784294">
    <property type="component" value="Unassembled WGS sequence"/>
</dbReference>
<name>A0A3S5BDU8_9PLAT</name>
<sequence>MAPVAYPTRPSQLLPRRPSVQSDPPPPTFPALATSRPHLSHPVNPPTTPPIPTLLVSPHYRYSLVYLASLASCRRGARFVELFRLSLYLPPSLCVCVCMSAQQKGSLPVHLPSGLFKGITGRGRGVMRDN</sequence>
<dbReference type="EMBL" id="CAAALY010289397">
    <property type="protein sequence ID" value="VEL44092.1"/>
    <property type="molecule type" value="Genomic_DNA"/>
</dbReference>
<comment type="caution">
    <text evidence="2">The sequence shown here is derived from an EMBL/GenBank/DDBJ whole genome shotgun (WGS) entry which is preliminary data.</text>
</comment>
<evidence type="ECO:0000256" key="1">
    <source>
        <dbReference type="SAM" id="MobiDB-lite"/>
    </source>
</evidence>
<organism evidence="2 3">
    <name type="scientific">Protopolystoma xenopodis</name>
    <dbReference type="NCBI Taxonomy" id="117903"/>
    <lineage>
        <taxon>Eukaryota</taxon>
        <taxon>Metazoa</taxon>
        <taxon>Spiralia</taxon>
        <taxon>Lophotrochozoa</taxon>
        <taxon>Platyhelminthes</taxon>
        <taxon>Monogenea</taxon>
        <taxon>Polyopisthocotylea</taxon>
        <taxon>Polystomatidea</taxon>
        <taxon>Polystomatidae</taxon>
        <taxon>Protopolystoma</taxon>
    </lineage>
</organism>
<gene>
    <name evidence="2" type="ORF">PXEA_LOCUS37532</name>
</gene>
<evidence type="ECO:0000313" key="2">
    <source>
        <dbReference type="EMBL" id="VEL44092.1"/>
    </source>
</evidence>